<organism evidence="4 5">
    <name type="scientific">Flavobacterium aurantiibacter</name>
    <dbReference type="NCBI Taxonomy" id="2023067"/>
    <lineage>
        <taxon>Bacteria</taxon>
        <taxon>Pseudomonadati</taxon>
        <taxon>Bacteroidota</taxon>
        <taxon>Flavobacteriia</taxon>
        <taxon>Flavobacteriales</taxon>
        <taxon>Flavobacteriaceae</taxon>
        <taxon>Flavobacterium</taxon>
    </lineage>
</organism>
<accession>A0A255ZWU5</accession>
<dbReference type="InterPro" id="IPR019734">
    <property type="entry name" value="TPR_rpt"/>
</dbReference>
<keyword evidence="3" id="KW-0732">Signal</keyword>
<evidence type="ECO:0000313" key="4">
    <source>
        <dbReference type="EMBL" id="OYQ45374.1"/>
    </source>
</evidence>
<dbReference type="InterPro" id="IPR051012">
    <property type="entry name" value="CellSynth/LPSAsmb/PSIAsmb"/>
</dbReference>
<dbReference type="RefSeq" id="WP_094485916.1">
    <property type="nucleotide sequence ID" value="NZ_NOXX01000182.1"/>
</dbReference>
<dbReference type="SUPFAM" id="SSF48452">
    <property type="entry name" value="TPR-like"/>
    <property type="match status" value="2"/>
</dbReference>
<reference evidence="4 5" key="1">
    <citation type="submission" date="2017-07" db="EMBL/GenBank/DDBJ databases">
        <title>Flavobacterium cyanobacteriorum sp. nov., isolated from cyanobacterial aggregates in a eutrophic lake.</title>
        <authorList>
            <person name="Cai H."/>
        </authorList>
    </citation>
    <scope>NUCLEOTIDE SEQUENCE [LARGE SCALE GENOMIC DNA]</scope>
    <source>
        <strain evidence="4 5">TH167</strain>
    </source>
</reference>
<keyword evidence="1" id="KW-0677">Repeat</keyword>
<keyword evidence="5" id="KW-1185">Reference proteome</keyword>
<sequence length="594" mass="68568">MKKYFWILLCLISLTSFAQNEQIAAQYFEKGDFEKAVLSYEELFAKNPGHNGHFARLIESLQQLKQFDKAETLLKERLQRYKQPNLYVDLGYLYAAKKEETKAKENYQLAVEEVRKNSVQVYAVANSFEKYVLLDYALQVYELATTADPRLNFNFQIAVIYGQQGKTDLMIEKFLDEAKKNPTMQISIQMQLSRFMMGEDKGDETFTAALRKALIQRSQKDPDVFWNEFLSWFYIQLKEYDKAFVQQKAIFKRNPDVFYNILNLANLAYEDDDVETAKGVYEFVLANTTDVDLIIDAKTFLLSDTINRAKPADYPAIDANFAALYAEFGRSAIVYPLLLIQANFEAFNKENPNMGIQILKDALKMPLNRTEIAEVKMNMADILLFDEKFNQALLYYAQVSEDFKNDAIGHEANLKAAKTSYYQGDFTWAQQQFKALKSASTQLIANDALEMFLLISDNTVADSTQTDLKQLAKADFFLYRRKNTLALEILQSLLKSNKTQEILDVTNIRLGNYFNETGAYNDALTYYSTVISNFPESVYLDEALYASGLIYEERLADAEKAKSFYEKVIFNHPDSIFFVDARKRYRLLRGDKNL</sequence>
<proteinExistence type="predicted"/>
<dbReference type="Pfam" id="PF13181">
    <property type="entry name" value="TPR_8"/>
    <property type="match status" value="1"/>
</dbReference>
<dbReference type="AlphaFoldDB" id="A0A255ZWU5"/>
<dbReference type="SMART" id="SM00028">
    <property type="entry name" value="TPR"/>
    <property type="match status" value="4"/>
</dbReference>
<gene>
    <name evidence="4" type="ORF">CHX27_06295</name>
</gene>
<evidence type="ECO:0000313" key="5">
    <source>
        <dbReference type="Proteomes" id="UP000216035"/>
    </source>
</evidence>
<name>A0A255ZWU5_9FLAO</name>
<dbReference type="Proteomes" id="UP000216035">
    <property type="component" value="Unassembled WGS sequence"/>
</dbReference>
<feature type="signal peptide" evidence="3">
    <location>
        <begin position="1"/>
        <end position="18"/>
    </location>
</feature>
<protein>
    <recommendedName>
        <fullName evidence="6">Tetratricopeptide repeat-like domain-containing protein</fullName>
    </recommendedName>
</protein>
<evidence type="ECO:0000256" key="2">
    <source>
        <dbReference type="ARBA" id="ARBA00022803"/>
    </source>
</evidence>
<feature type="chain" id="PRO_5012151949" description="Tetratricopeptide repeat-like domain-containing protein" evidence="3">
    <location>
        <begin position="19"/>
        <end position="594"/>
    </location>
</feature>
<dbReference type="EMBL" id="NOXX01000182">
    <property type="protein sequence ID" value="OYQ45374.1"/>
    <property type="molecule type" value="Genomic_DNA"/>
</dbReference>
<comment type="caution">
    <text evidence="4">The sequence shown here is derived from an EMBL/GenBank/DDBJ whole genome shotgun (WGS) entry which is preliminary data.</text>
</comment>
<evidence type="ECO:0000256" key="1">
    <source>
        <dbReference type="ARBA" id="ARBA00022737"/>
    </source>
</evidence>
<dbReference type="PANTHER" id="PTHR45586:SF1">
    <property type="entry name" value="LIPOPOLYSACCHARIDE ASSEMBLY PROTEIN B"/>
    <property type="match status" value="1"/>
</dbReference>
<evidence type="ECO:0000256" key="3">
    <source>
        <dbReference type="SAM" id="SignalP"/>
    </source>
</evidence>
<dbReference type="Pfam" id="PF13174">
    <property type="entry name" value="TPR_6"/>
    <property type="match status" value="2"/>
</dbReference>
<dbReference type="OrthoDB" id="9763354at2"/>
<keyword evidence="2" id="KW-0802">TPR repeat</keyword>
<dbReference type="InterPro" id="IPR011990">
    <property type="entry name" value="TPR-like_helical_dom_sf"/>
</dbReference>
<dbReference type="PANTHER" id="PTHR45586">
    <property type="entry name" value="TPR REPEAT-CONTAINING PROTEIN PA4667"/>
    <property type="match status" value="1"/>
</dbReference>
<dbReference type="Gene3D" id="1.25.40.10">
    <property type="entry name" value="Tetratricopeptide repeat domain"/>
    <property type="match status" value="3"/>
</dbReference>
<evidence type="ECO:0008006" key="6">
    <source>
        <dbReference type="Google" id="ProtNLM"/>
    </source>
</evidence>